<dbReference type="AlphaFoldDB" id="A0A5C4MFS3"/>
<evidence type="ECO:0000313" key="2">
    <source>
        <dbReference type="EMBL" id="TNC35587.1"/>
    </source>
</evidence>
<dbReference type="Proteomes" id="UP000306740">
    <property type="component" value="Unassembled WGS sequence"/>
</dbReference>
<feature type="region of interest" description="Disordered" evidence="1">
    <location>
        <begin position="35"/>
        <end position="59"/>
    </location>
</feature>
<accession>A0A5C4MFS3</accession>
<sequence length="59" mass="6930">MDRESPHDVHQMYDDYWTSMAQPLKLVQIGERAPWSGEDQWEKPEKKEVLHGPAPVEEP</sequence>
<protein>
    <submittedName>
        <fullName evidence="2">Uncharacterized protein</fullName>
    </submittedName>
</protein>
<name>A0A5C4MFS3_9ACTN</name>
<gene>
    <name evidence="2" type="ORF">FHE65_26940</name>
</gene>
<dbReference type="RefSeq" id="WP_139106948.1">
    <property type="nucleotide sequence ID" value="NZ_VDFR01000145.1"/>
</dbReference>
<organism evidence="2 3">
    <name type="scientific">Mumia zhuanghuii</name>
    <dbReference type="NCBI Taxonomy" id="2585211"/>
    <lineage>
        <taxon>Bacteria</taxon>
        <taxon>Bacillati</taxon>
        <taxon>Actinomycetota</taxon>
        <taxon>Actinomycetes</taxon>
        <taxon>Propionibacteriales</taxon>
        <taxon>Nocardioidaceae</taxon>
        <taxon>Mumia</taxon>
    </lineage>
</organism>
<comment type="caution">
    <text evidence="2">The sequence shown here is derived from an EMBL/GenBank/DDBJ whole genome shotgun (WGS) entry which is preliminary data.</text>
</comment>
<feature type="compositionally biased region" description="Basic and acidic residues" evidence="1">
    <location>
        <begin position="40"/>
        <end position="50"/>
    </location>
</feature>
<reference evidence="2 3" key="1">
    <citation type="submission" date="2019-05" db="EMBL/GenBank/DDBJ databases">
        <title>Mumia sp. nov., isolated from the intestinal contents of plateau pika (Ochotona curzoniae) in the Qinghai-Tibet plateau of China.</title>
        <authorList>
            <person name="Tian Z."/>
        </authorList>
    </citation>
    <scope>NUCLEOTIDE SEQUENCE [LARGE SCALE GENOMIC DNA]</scope>
    <source>
        <strain evidence="3">527</strain>
    </source>
</reference>
<proteinExistence type="predicted"/>
<evidence type="ECO:0000313" key="3">
    <source>
        <dbReference type="Proteomes" id="UP000306740"/>
    </source>
</evidence>
<evidence type="ECO:0000256" key="1">
    <source>
        <dbReference type="SAM" id="MobiDB-lite"/>
    </source>
</evidence>
<dbReference type="EMBL" id="VDFR01000145">
    <property type="protein sequence ID" value="TNC35587.1"/>
    <property type="molecule type" value="Genomic_DNA"/>
</dbReference>